<reference evidence="11 12" key="2">
    <citation type="submission" date="2014-03" db="EMBL/GenBank/DDBJ databases">
        <title>The Genome Sequence of Anncaliia algerae insect isolate PRA339.</title>
        <authorList>
            <consortium name="The Broad Institute Genome Sequencing Platform"/>
            <consortium name="The Broad Institute Genome Sequencing Center for Infectious Disease"/>
            <person name="Cuomo C."/>
            <person name="Becnel J."/>
            <person name="Sanscrainte N."/>
            <person name="Walker B."/>
            <person name="Young S.K."/>
            <person name="Zeng Q."/>
            <person name="Gargeya S."/>
            <person name="Fitzgerald M."/>
            <person name="Haas B."/>
            <person name="Abouelleil A."/>
            <person name="Alvarado L."/>
            <person name="Arachchi H.M."/>
            <person name="Berlin A.M."/>
            <person name="Chapman S.B."/>
            <person name="Dewar J."/>
            <person name="Goldberg J."/>
            <person name="Griggs A."/>
            <person name="Gujja S."/>
            <person name="Hansen M."/>
            <person name="Howarth C."/>
            <person name="Imamovic A."/>
            <person name="Larimer J."/>
            <person name="McCowan C."/>
            <person name="Murphy C."/>
            <person name="Neiman D."/>
            <person name="Pearson M."/>
            <person name="Priest M."/>
            <person name="Roberts A."/>
            <person name="Saif S."/>
            <person name="Shea T."/>
            <person name="Sisk P."/>
            <person name="Sykes S."/>
            <person name="Wortman J."/>
            <person name="Nusbaum C."/>
            <person name="Birren B."/>
        </authorList>
    </citation>
    <scope>NUCLEOTIDE SEQUENCE [LARGE SCALE GENOMIC DNA]</scope>
    <source>
        <strain evidence="11 12">PRA339</strain>
    </source>
</reference>
<dbReference type="NCBIfam" id="TIGR00408">
    <property type="entry name" value="proS_fam_I"/>
    <property type="match status" value="1"/>
</dbReference>
<dbReference type="GO" id="GO:0005524">
    <property type="term" value="F:ATP binding"/>
    <property type="evidence" value="ECO:0007669"/>
    <property type="project" value="UniProtKB-KW"/>
</dbReference>
<dbReference type="GO" id="GO:0004827">
    <property type="term" value="F:proline-tRNA ligase activity"/>
    <property type="evidence" value="ECO:0007669"/>
    <property type="project" value="UniProtKB-EC"/>
</dbReference>
<dbReference type="SMART" id="SM00946">
    <property type="entry name" value="ProRS-C_1"/>
    <property type="match status" value="1"/>
</dbReference>
<evidence type="ECO:0000313" key="11">
    <source>
        <dbReference type="EMBL" id="KCZ82509.1"/>
    </source>
</evidence>
<dbReference type="GO" id="GO:0005737">
    <property type="term" value="C:cytoplasm"/>
    <property type="evidence" value="ECO:0007669"/>
    <property type="project" value="InterPro"/>
</dbReference>
<dbReference type="InterPro" id="IPR004154">
    <property type="entry name" value="Anticodon-bd"/>
</dbReference>
<evidence type="ECO:0000313" key="12">
    <source>
        <dbReference type="Proteomes" id="UP000030655"/>
    </source>
</evidence>
<comment type="catalytic activity">
    <reaction evidence="9">
        <text>tRNA(Pro) + L-proline + ATP = L-prolyl-tRNA(Pro) + AMP + diphosphate</text>
        <dbReference type="Rhea" id="RHEA:14305"/>
        <dbReference type="Rhea" id="RHEA-COMP:9700"/>
        <dbReference type="Rhea" id="RHEA-COMP:9702"/>
        <dbReference type="ChEBI" id="CHEBI:30616"/>
        <dbReference type="ChEBI" id="CHEBI:33019"/>
        <dbReference type="ChEBI" id="CHEBI:60039"/>
        <dbReference type="ChEBI" id="CHEBI:78442"/>
        <dbReference type="ChEBI" id="CHEBI:78532"/>
        <dbReference type="ChEBI" id="CHEBI:456215"/>
        <dbReference type="EC" id="6.1.1.15"/>
    </reaction>
</comment>
<keyword evidence="12" id="KW-1185">Reference proteome</keyword>
<gene>
    <name evidence="11" type="ORF">H312_00167</name>
</gene>
<accession>A0A059F678</accession>
<dbReference type="Pfam" id="PF03129">
    <property type="entry name" value="HGTP_anticodon"/>
    <property type="match status" value="1"/>
</dbReference>
<dbReference type="Gene3D" id="3.30.930.10">
    <property type="entry name" value="Bira Bifunctional Protein, Domain 2"/>
    <property type="match status" value="1"/>
</dbReference>
<keyword evidence="6" id="KW-0648">Protein biosynthesis</keyword>
<keyword evidence="5" id="KW-0067">ATP-binding</keyword>
<dbReference type="Gene3D" id="3.30.110.30">
    <property type="entry name" value="C-terminal domain of ProRS"/>
    <property type="match status" value="1"/>
</dbReference>
<comment type="similarity">
    <text evidence="1">Belongs to the class-II aminoacyl-tRNA synthetase family.</text>
</comment>
<dbReference type="SUPFAM" id="SSF64586">
    <property type="entry name" value="C-terminal domain of ProRS"/>
    <property type="match status" value="1"/>
</dbReference>
<dbReference type="PRINTS" id="PR01046">
    <property type="entry name" value="TRNASYNTHPRO"/>
</dbReference>
<dbReference type="InterPro" id="IPR006195">
    <property type="entry name" value="aa-tRNA-synth_II"/>
</dbReference>
<evidence type="ECO:0000256" key="1">
    <source>
        <dbReference type="ARBA" id="ARBA00008226"/>
    </source>
</evidence>
<evidence type="ECO:0000256" key="4">
    <source>
        <dbReference type="ARBA" id="ARBA00022741"/>
    </source>
</evidence>
<dbReference type="Proteomes" id="UP000030655">
    <property type="component" value="Unassembled WGS sequence"/>
</dbReference>
<dbReference type="SUPFAM" id="SSF52954">
    <property type="entry name" value="Class II aaRS ABD-related"/>
    <property type="match status" value="1"/>
</dbReference>
<feature type="domain" description="Aminoacyl-transfer RNA synthetases class-II family profile" evidence="10">
    <location>
        <begin position="53"/>
        <end position="294"/>
    </location>
</feature>
<dbReference type="InterPro" id="IPR033721">
    <property type="entry name" value="ProRS_core_arch_euk"/>
</dbReference>
<dbReference type="SUPFAM" id="SSF55681">
    <property type="entry name" value="Class II aaRS and biotin synthetases"/>
    <property type="match status" value="1"/>
</dbReference>
<dbReference type="PANTHER" id="PTHR43382">
    <property type="entry name" value="PROLYL-TRNA SYNTHETASE"/>
    <property type="match status" value="1"/>
</dbReference>
<dbReference type="EC" id="6.1.1.15" evidence="2"/>
<evidence type="ECO:0000256" key="5">
    <source>
        <dbReference type="ARBA" id="ARBA00022840"/>
    </source>
</evidence>
<dbReference type="CDD" id="cd00778">
    <property type="entry name" value="ProRS_core_arch_euk"/>
    <property type="match status" value="1"/>
</dbReference>
<organism evidence="11 12">
    <name type="scientific">Anncaliia algerae PRA339</name>
    <dbReference type="NCBI Taxonomy" id="1288291"/>
    <lineage>
        <taxon>Eukaryota</taxon>
        <taxon>Fungi</taxon>
        <taxon>Fungi incertae sedis</taxon>
        <taxon>Microsporidia</taxon>
        <taxon>Tubulinosematoidea</taxon>
        <taxon>Tubulinosematidae</taxon>
        <taxon>Anncaliia</taxon>
    </lineage>
</organism>
<evidence type="ECO:0000259" key="10">
    <source>
        <dbReference type="PROSITE" id="PS50862"/>
    </source>
</evidence>
<protein>
    <recommendedName>
        <fullName evidence="2">proline--tRNA ligase</fullName>
        <ecNumber evidence="2">6.1.1.15</ecNumber>
    </recommendedName>
    <alternativeName>
        <fullName evidence="8">Prolyl-tRNA synthetase</fullName>
    </alternativeName>
</protein>
<dbReference type="InterPro" id="IPR045864">
    <property type="entry name" value="aa-tRNA-synth_II/BPL/LPL"/>
</dbReference>
<name>A0A059F678_9MICR</name>
<dbReference type="InterPro" id="IPR002316">
    <property type="entry name" value="Pro-tRNA-ligase_IIa"/>
</dbReference>
<dbReference type="FunFam" id="3.30.930.10:FF:000037">
    <property type="entry name" value="Proline--tRNA ligase"/>
    <property type="match status" value="1"/>
</dbReference>
<dbReference type="HAMAP" id="MF_01571">
    <property type="entry name" value="Pro_tRNA_synth_type3"/>
    <property type="match status" value="1"/>
</dbReference>
<keyword evidence="4" id="KW-0547">Nucleotide-binding</keyword>
<dbReference type="PROSITE" id="PS50862">
    <property type="entry name" value="AA_TRNA_LIGASE_II"/>
    <property type="match status" value="1"/>
</dbReference>
<reference evidence="12" key="1">
    <citation type="submission" date="2013-02" db="EMBL/GenBank/DDBJ databases">
        <authorList>
            <consortium name="The Broad Institute Genome Sequencing Platform"/>
            <person name="Cuomo C."/>
            <person name="Becnel J."/>
            <person name="Sanscrainte N."/>
            <person name="Walker B."/>
            <person name="Young S.K."/>
            <person name="Zeng Q."/>
            <person name="Gargeya S."/>
            <person name="Fitzgerald M."/>
            <person name="Haas B."/>
            <person name="Abouelleil A."/>
            <person name="Alvarado L."/>
            <person name="Arachchi H.M."/>
            <person name="Berlin A.M."/>
            <person name="Chapman S.B."/>
            <person name="Dewar J."/>
            <person name="Goldberg J."/>
            <person name="Griggs A."/>
            <person name="Gujja S."/>
            <person name="Hansen M."/>
            <person name="Howarth C."/>
            <person name="Imamovic A."/>
            <person name="Larimer J."/>
            <person name="McCowan C."/>
            <person name="Murphy C."/>
            <person name="Neiman D."/>
            <person name="Pearson M."/>
            <person name="Priest M."/>
            <person name="Roberts A."/>
            <person name="Saif S."/>
            <person name="Shea T."/>
            <person name="Sisk P."/>
            <person name="Sykes S."/>
            <person name="Wortman J."/>
            <person name="Nusbaum C."/>
            <person name="Birren B."/>
        </authorList>
    </citation>
    <scope>NUCLEOTIDE SEQUENCE [LARGE SCALE GENOMIC DNA]</scope>
    <source>
        <strain evidence="12">PRA339</strain>
    </source>
</reference>
<evidence type="ECO:0000256" key="2">
    <source>
        <dbReference type="ARBA" id="ARBA00012831"/>
    </source>
</evidence>
<evidence type="ECO:0000256" key="7">
    <source>
        <dbReference type="ARBA" id="ARBA00023146"/>
    </source>
</evidence>
<dbReference type="STRING" id="1288291.A0A059F678"/>
<evidence type="ECO:0000256" key="8">
    <source>
        <dbReference type="ARBA" id="ARBA00029731"/>
    </source>
</evidence>
<dbReference type="Pfam" id="PF00587">
    <property type="entry name" value="tRNA-synt_2b"/>
    <property type="match status" value="1"/>
</dbReference>
<dbReference type="Gene3D" id="3.40.50.800">
    <property type="entry name" value="Anticodon-binding domain"/>
    <property type="match status" value="1"/>
</dbReference>
<dbReference type="HOGENOM" id="CLU_001882_4_1_1"/>
<dbReference type="PANTHER" id="PTHR43382:SF2">
    <property type="entry name" value="BIFUNCTIONAL GLUTAMATE_PROLINE--TRNA LIGASE"/>
    <property type="match status" value="1"/>
</dbReference>
<evidence type="ECO:0000256" key="6">
    <source>
        <dbReference type="ARBA" id="ARBA00022917"/>
    </source>
</evidence>
<dbReference type="AlphaFoldDB" id="A0A059F678"/>
<dbReference type="InterPro" id="IPR036621">
    <property type="entry name" value="Anticodon-bd_dom_sf"/>
</dbReference>
<dbReference type="Pfam" id="PF09180">
    <property type="entry name" value="ProRS-C_1"/>
    <property type="match status" value="1"/>
</dbReference>
<sequence length="504" mass="57819">MKPMHTTEQKFGITYKKQENFSEWYSQILLQGNMMDYYDVSGCIIMKPSSMFIWNQIKDFFNKKIADLNVDECYFPMLLTKDSIEKEKQHLENFSPELAWITKCGDSNIDSPVAVRPTSEAIMYPYFAKWIRSYRDLPLKMNQWCSVLRWEVKSTLPFIRGREFLWQEGHTVHLTKEESDAEVKTILDFYSQIYTDLLAVPVIPGIKSENEKFGGALYTRTLETFISETGKGIQAATSHSLGTNFSKIFEVSVEANVNGGVSKTYVHQNSWGLTTRAIGIALMLHSDDKGCVLPPKICKEQIVIVPCGISPKTDVEKVKEFNLYVENIINDIKSEGLRVVFDNRDNYLPGYKFNYWEIQGVPIRLEVGLRDMDKNEVMLVRRMDSKKSSIPSLGIGKFLKNELNQIHNEMYEKAKNILQSKIHEINNKDDFLKILNNKCIPKGKWCAEISCEESIKKFSTEKDESGNVISSGAKSLCLLEEVKDGKCFVCDSNAKFYAIFGRTY</sequence>
<dbReference type="OrthoDB" id="1350766at2759"/>
<dbReference type="InterPro" id="IPR004499">
    <property type="entry name" value="Pro-tRNA-ligase_IIa_arc-type"/>
</dbReference>
<dbReference type="VEuPathDB" id="MicrosporidiaDB:H312_00167"/>
<keyword evidence="7" id="KW-0030">Aminoacyl-tRNA synthetase</keyword>
<dbReference type="InterPro" id="IPR002314">
    <property type="entry name" value="aa-tRNA-synt_IIb"/>
</dbReference>
<dbReference type="GO" id="GO:0006433">
    <property type="term" value="P:prolyl-tRNA aminoacylation"/>
    <property type="evidence" value="ECO:0007669"/>
    <property type="project" value="InterPro"/>
</dbReference>
<dbReference type="EMBL" id="KK365130">
    <property type="protein sequence ID" value="KCZ82509.1"/>
    <property type="molecule type" value="Genomic_DNA"/>
</dbReference>
<evidence type="ECO:0000256" key="3">
    <source>
        <dbReference type="ARBA" id="ARBA00022598"/>
    </source>
</evidence>
<dbReference type="GO" id="GO:0017101">
    <property type="term" value="C:aminoacyl-tRNA synthetase multienzyme complex"/>
    <property type="evidence" value="ECO:0007669"/>
    <property type="project" value="TreeGrafter"/>
</dbReference>
<dbReference type="InterPro" id="IPR017449">
    <property type="entry name" value="Pro-tRNA_synth_II"/>
</dbReference>
<dbReference type="InterPro" id="IPR016061">
    <property type="entry name" value="Pro-tRNA_ligase_II_C"/>
</dbReference>
<evidence type="ECO:0000256" key="9">
    <source>
        <dbReference type="ARBA" id="ARBA00047671"/>
    </source>
</evidence>
<proteinExistence type="inferred from homology"/>
<keyword evidence="3 11" id="KW-0436">Ligase</keyword>